<name>A0A8E0S429_9TREM</name>
<reference evidence="3" key="1">
    <citation type="submission" date="2019-05" db="EMBL/GenBank/DDBJ databases">
        <title>Annotation for the trematode Fasciolopsis buski.</title>
        <authorList>
            <person name="Choi Y.-J."/>
        </authorList>
    </citation>
    <scope>NUCLEOTIDE SEQUENCE</scope>
    <source>
        <strain evidence="3">HT</strain>
        <tissue evidence="3">Whole worm</tissue>
    </source>
</reference>
<dbReference type="OrthoDB" id="568502at2759"/>
<protein>
    <submittedName>
        <fullName evidence="3">Uncharacterized protein</fullName>
    </submittedName>
</protein>
<evidence type="ECO:0000313" key="3">
    <source>
        <dbReference type="EMBL" id="KAA0200975.1"/>
    </source>
</evidence>
<evidence type="ECO:0000313" key="4">
    <source>
        <dbReference type="Proteomes" id="UP000728185"/>
    </source>
</evidence>
<dbReference type="Proteomes" id="UP000728185">
    <property type="component" value="Unassembled WGS sequence"/>
</dbReference>
<dbReference type="EMBL" id="LUCM01000173">
    <property type="protein sequence ID" value="KAA0200975.1"/>
    <property type="molecule type" value="Genomic_DNA"/>
</dbReference>
<evidence type="ECO:0000256" key="2">
    <source>
        <dbReference type="SAM" id="MobiDB-lite"/>
    </source>
</evidence>
<organism evidence="3 4">
    <name type="scientific">Fasciolopsis buskii</name>
    <dbReference type="NCBI Taxonomy" id="27845"/>
    <lineage>
        <taxon>Eukaryota</taxon>
        <taxon>Metazoa</taxon>
        <taxon>Spiralia</taxon>
        <taxon>Lophotrochozoa</taxon>
        <taxon>Platyhelminthes</taxon>
        <taxon>Trematoda</taxon>
        <taxon>Digenea</taxon>
        <taxon>Plagiorchiida</taxon>
        <taxon>Echinostomata</taxon>
        <taxon>Echinostomatoidea</taxon>
        <taxon>Fasciolidae</taxon>
        <taxon>Fasciolopsis</taxon>
    </lineage>
</organism>
<feature type="coiled-coil region" evidence="1">
    <location>
        <begin position="170"/>
        <end position="287"/>
    </location>
</feature>
<gene>
    <name evidence="3" type="ORF">FBUS_07629</name>
</gene>
<feature type="compositionally biased region" description="Polar residues" evidence="2">
    <location>
        <begin position="311"/>
        <end position="322"/>
    </location>
</feature>
<feature type="compositionally biased region" description="Basic and acidic residues" evidence="2">
    <location>
        <begin position="300"/>
        <end position="310"/>
    </location>
</feature>
<accession>A0A8E0S429</accession>
<feature type="coiled-coil region" evidence="1">
    <location>
        <begin position="80"/>
        <end position="122"/>
    </location>
</feature>
<comment type="caution">
    <text evidence="3">The sequence shown here is derived from an EMBL/GenBank/DDBJ whole genome shotgun (WGS) entry which is preliminary data.</text>
</comment>
<feature type="compositionally biased region" description="Polar residues" evidence="2">
    <location>
        <begin position="289"/>
        <end position="298"/>
    </location>
</feature>
<feature type="coiled-coil region" evidence="1">
    <location>
        <begin position="345"/>
        <end position="379"/>
    </location>
</feature>
<keyword evidence="4" id="KW-1185">Reference proteome</keyword>
<dbReference type="AlphaFoldDB" id="A0A8E0S429"/>
<evidence type="ECO:0000256" key="1">
    <source>
        <dbReference type="SAM" id="Coils"/>
    </source>
</evidence>
<keyword evidence="1" id="KW-0175">Coiled coil</keyword>
<feature type="region of interest" description="Disordered" evidence="2">
    <location>
        <begin position="289"/>
        <end position="329"/>
    </location>
</feature>
<proteinExistence type="predicted"/>
<sequence>MNESTLLTQKNLLAREVVISELKASLDRSKAELGSCRVTEAQLRHELELQIVENAKRESELHNKHTIAINALKQSEAQERAQLQSTLTRVQADLEAERLKAVSDLEEALGKAAEQAEKSASEASQKQFGLQLRVQMLEEIYERTLKSRKEALANVESQLGWQRKEMAIAINKHEKQCSRMTVENHRLLEDLIKERKETRMALKSLEEANKLRHLAERKARTVRNECERLRRDLEQALLASVREEPKSAVSCDHKHLIAQLERLQVNCDRLEGENTRLKRSISVMSEQAKQTAHSIQLKSQKHDDRQKNMDKSTMTNTTSAADTVQHAGDDTQMLREKLQLSVGMIRKLGQEKHALKELSNRLQARVRQLETEIQMNQVEPVHQLPEVRHQSYRESVRLKNTNSPHFDELNSQFEIPTSERNTNPVVPPLPLIDLEDAVSSVQGRESVSAVFRMMDANTPTITPDVRSVASGRVACKNLHVRGRSKPVATKKRSALL</sequence>